<organism evidence="2">
    <name type="scientific">Spodoptera frugiperda</name>
    <name type="common">Fall armyworm</name>
    <dbReference type="NCBI Taxonomy" id="7108"/>
    <lineage>
        <taxon>Eukaryota</taxon>
        <taxon>Metazoa</taxon>
        <taxon>Ecdysozoa</taxon>
        <taxon>Arthropoda</taxon>
        <taxon>Hexapoda</taxon>
        <taxon>Insecta</taxon>
        <taxon>Pterygota</taxon>
        <taxon>Neoptera</taxon>
        <taxon>Endopterygota</taxon>
        <taxon>Lepidoptera</taxon>
        <taxon>Glossata</taxon>
        <taxon>Ditrysia</taxon>
        <taxon>Noctuoidea</taxon>
        <taxon>Noctuidae</taxon>
        <taxon>Amphipyrinae</taxon>
        <taxon>Spodoptera</taxon>
    </lineage>
</organism>
<evidence type="ECO:0000313" key="2">
    <source>
        <dbReference type="EMBL" id="SOQ58422.1"/>
    </source>
</evidence>
<dbReference type="Pfam" id="PF03372">
    <property type="entry name" value="Exo_endo_phos"/>
    <property type="match status" value="1"/>
</dbReference>
<reference evidence="2" key="1">
    <citation type="submission" date="2016-07" db="EMBL/GenBank/DDBJ databases">
        <authorList>
            <person name="Bretaudeau A."/>
        </authorList>
    </citation>
    <scope>NUCLEOTIDE SEQUENCE</scope>
    <source>
        <strain evidence="2">Rice</strain>
        <tissue evidence="2">Whole body</tissue>
    </source>
</reference>
<dbReference type="InterPro" id="IPR005135">
    <property type="entry name" value="Endo/exonuclease/phosphatase"/>
</dbReference>
<dbReference type="Gene3D" id="3.60.10.10">
    <property type="entry name" value="Endonuclease/exonuclease/phosphatase"/>
    <property type="match status" value="1"/>
</dbReference>
<proteinExistence type="predicted"/>
<dbReference type="SUPFAM" id="SSF56219">
    <property type="entry name" value="DNase I-like"/>
    <property type="match status" value="1"/>
</dbReference>
<sequence length="807" mass="93654">MNNNTLHTVTEIDNIEIAHTVECDSTELHKYICVNKSDLTIISQNIRSIYYNFDSFLVSLSNLKFEPDIIILTECRLHANKSIPQMNNYRSYMTTRQLNQNDGVVVYVRNSLNSKVKEIQLLQASCLRLDILGNIVLCIYRSPSNSNTDSFIDSLSTQLNTLTSQRNIIIAGDININLKHRDTESSQEQKSRDNYLNMLSLFGILPGHTLPTREQSCLDHFMLKMHRGFLASIAILHTTVTDHYTTFISIKKLKNIPIINRTSTTLNYDQALRDLQERNLSDLLFCDDPNLLINNFIKMVTEVIHENTNIKNVPSNQRIIKPWITLGILRCIKNRNRLQKNHQNDPHNEILKLTYTRYRNFCNNLIKRLKRKYERNLLAQSVSNNKLLWKNVKTITHSNRLKSQNVELLNIKTTPMESINYVNSYFANIGEQLAKKIHSDLNNTLNPTIALRSQLNSFVLLDTDDSEVHGILMNLKSDSAPGWDNVSTKFLKHIREEAVPIITHLANLCFQEDDTSIVFYGPSWHKVKRSAEAGMARVAEWLKSNLLSLNTNKTNYICFSISNRTQPIEELDLKVHICGNLSSMSCDCPCIEKVAQTKYLGVVLDQALSWYPHIEQTSGRIRKLSWVFKTLRHIVPTKLESCKNRPRNLLNEIYVALAQSVLLYCIPIWGGAAKTKFIHLERAQRALIKLMYFKNKRFPTSSLYQISDLLSVRKLYILQIVLKKHKTLSYNDKEKSKRRKDLVLQVPQTKTRFAYKQFNKRSSQLYNKINKHVYIYNKSYYDCKISILDWIKLLTYEETETLLEHVE</sequence>
<dbReference type="GO" id="GO:0003824">
    <property type="term" value="F:catalytic activity"/>
    <property type="evidence" value="ECO:0007669"/>
    <property type="project" value="InterPro"/>
</dbReference>
<dbReference type="AlphaFoldDB" id="A0A2H1WZJ2"/>
<name>A0A2H1WZJ2_SPOFR</name>
<dbReference type="PANTHER" id="PTHR47510">
    <property type="entry name" value="REVERSE TRANSCRIPTASE DOMAIN-CONTAINING PROTEIN"/>
    <property type="match status" value="1"/>
</dbReference>
<accession>A0A2H1WZJ2</accession>
<feature type="domain" description="Endonuclease/exonuclease/phosphatase" evidence="1">
    <location>
        <begin position="64"/>
        <end position="223"/>
    </location>
</feature>
<protein>
    <submittedName>
        <fullName evidence="2">SFRICE_040385</fullName>
    </submittedName>
</protein>
<dbReference type="PANTHER" id="PTHR47510:SF3">
    <property type="entry name" value="ENDO_EXONUCLEASE_PHOSPHATASE DOMAIN-CONTAINING PROTEIN"/>
    <property type="match status" value="1"/>
</dbReference>
<dbReference type="EMBL" id="ODYU01012228">
    <property type="protein sequence ID" value="SOQ58422.1"/>
    <property type="molecule type" value="Genomic_DNA"/>
</dbReference>
<evidence type="ECO:0000259" key="1">
    <source>
        <dbReference type="Pfam" id="PF03372"/>
    </source>
</evidence>
<dbReference type="InterPro" id="IPR036691">
    <property type="entry name" value="Endo/exonu/phosph_ase_sf"/>
</dbReference>
<gene>
    <name evidence="2" type="ORF">SFRICE_040385</name>
</gene>